<dbReference type="InterPro" id="IPR037523">
    <property type="entry name" value="VOC_core"/>
</dbReference>
<evidence type="ECO:0000313" key="3">
    <source>
        <dbReference type="Proteomes" id="UP000003763"/>
    </source>
</evidence>
<dbReference type="Pfam" id="PF00903">
    <property type="entry name" value="Glyoxalase"/>
    <property type="match status" value="1"/>
</dbReference>
<gene>
    <name evidence="2" type="ORF">HMPREF9469_00689</name>
</gene>
<reference evidence="2 3" key="1">
    <citation type="submission" date="2011-08" db="EMBL/GenBank/DDBJ databases">
        <title>The Genome Sequence of Clostridium citroniae WAL-17108.</title>
        <authorList>
            <consortium name="The Broad Institute Genome Sequencing Platform"/>
            <person name="Earl A."/>
            <person name="Ward D."/>
            <person name="Feldgarden M."/>
            <person name="Gevers D."/>
            <person name="Finegold S.M."/>
            <person name="Summanen P.H."/>
            <person name="Molitoris D.R."/>
            <person name="Vaisanen M.L."/>
            <person name="Daigneault M."/>
            <person name="Allen-Vercoe E."/>
            <person name="Young S.K."/>
            <person name="Zeng Q."/>
            <person name="Gargeya S."/>
            <person name="Fitzgerald M."/>
            <person name="Haas B."/>
            <person name="Abouelleil A."/>
            <person name="Alvarado L."/>
            <person name="Arachchi H.M."/>
            <person name="Berlin A."/>
            <person name="Brown A."/>
            <person name="Chapman S.B."/>
            <person name="Chen Z."/>
            <person name="Dunbar C."/>
            <person name="Freedman E."/>
            <person name="Gearin G."/>
            <person name="Gellesch M."/>
            <person name="Goldberg J."/>
            <person name="Griggs A."/>
            <person name="Gujja S."/>
            <person name="Heiman D."/>
            <person name="Howarth C."/>
            <person name="Larson L."/>
            <person name="Lui A."/>
            <person name="MacDonald P.J.P."/>
            <person name="Montmayeur A."/>
            <person name="Murphy C."/>
            <person name="Neiman D."/>
            <person name="Pearson M."/>
            <person name="Priest M."/>
            <person name="Roberts A."/>
            <person name="Saif S."/>
            <person name="Shea T."/>
            <person name="Shenoy N."/>
            <person name="Sisk P."/>
            <person name="Stolte C."/>
            <person name="Sykes S."/>
            <person name="Wortman J."/>
            <person name="Nusbaum C."/>
            <person name="Birren B."/>
        </authorList>
    </citation>
    <scope>NUCLEOTIDE SEQUENCE [LARGE SCALE GENOMIC DNA]</scope>
    <source>
        <strain evidence="2 3">WAL-17108</strain>
    </source>
</reference>
<accession>G5HDM7</accession>
<dbReference type="Proteomes" id="UP000003763">
    <property type="component" value="Unassembled WGS sequence"/>
</dbReference>
<dbReference type="InterPro" id="IPR004360">
    <property type="entry name" value="Glyas_Fos-R_dOase_dom"/>
</dbReference>
<proteinExistence type="predicted"/>
<protein>
    <recommendedName>
        <fullName evidence="1">VOC domain-containing protein</fullName>
    </recommendedName>
</protein>
<dbReference type="AlphaFoldDB" id="G5HDM7"/>
<evidence type="ECO:0000313" key="2">
    <source>
        <dbReference type="EMBL" id="EHF00511.1"/>
    </source>
</evidence>
<dbReference type="PROSITE" id="PS51819">
    <property type="entry name" value="VOC"/>
    <property type="match status" value="1"/>
</dbReference>
<feature type="domain" description="VOC" evidence="1">
    <location>
        <begin position="7"/>
        <end position="238"/>
    </location>
</feature>
<organism evidence="2 3">
    <name type="scientific">[Clostridium] citroniae WAL-17108</name>
    <dbReference type="NCBI Taxonomy" id="742733"/>
    <lineage>
        <taxon>Bacteria</taxon>
        <taxon>Bacillati</taxon>
        <taxon>Bacillota</taxon>
        <taxon>Clostridia</taxon>
        <taxon>Lachnospirales</taxon>
        <taxon>Lachnospiraceae</taxon>
        <taxon>Enterocloster</taxon>
    </lineage>
</organism>
<dbReference type="Gene3D" id="3.10.180.10">
    <property type="entry name" value="2,3-Dihydroxybiphenyl 1,2-Dioxygenase, domain 1"/>
    <property type="match status" value="2"/>
</dbReference>
<dbReference type="InterPro" id="IPR029068">
    <property type="entry name" value="Glyas_Bleomycin-R_OHBP_Dase"/>
</dbReference>
<comment type="caution">
    <text evidence="2">The sequence shown here is derived from an EMBL/GenBank/DDBJ whole genome shotgun (WGS) entry which is preliminary data.</text>
</comment>
<dbReference type="PATRIC" id="fig|742733.3.peg.725"/>
<name>G5HDM7_9FIRM</name>
<sequence length="245" mass="28439">MDFKYRYFGHVCFYCNHYEDTLDFYENGLGFSRACDLKDKEGILRLTYVKIGEGQYIELFPKGYASDNNKTDRAFCGMTMLVGEIGNMTERLKQRGYWYEEAGLMLGDIHTKDPEGNDIWIRSNGITTEHAELSKGILQCADIKSLSYFYREVLEVGAYVEFTGDRKCDVNRRDSYRHMCFVVEDILQAAHELEARGISIKTGTAKCINPYVYRPDPDKAGTFMIYDPEGNEIEFMQYKENQEEM</sequence>
<dbReference type="RefSeq" id="WP_007859181.1">
    <property type="nucleotide sequence ID" value="NZ_JH376420.1"/>
</dbReference>
<dbReference type="CDD" id="cd06587">
    <property type="entry name" value="VOC"/>
    <property type="match status" value="2"/>
</dbReference>
<evidence type="ECO:0000259" key="1">
    <source>
        <dbReference type="PROSITE" id="PS51819"/>
    </source>
</evidence>
<dbReference type="EMBL" id="ADLJ01000004">
    <property type="protein sequence ID" value="EHF00511.1"/>
    <property type="molecule type" value="Genomic_DNA"/>
</dbReference>
<dbReference type="HOGENOM" id="CLU_1132052_0_0_9"/>
<dbReference type="SUPFAM" id="SSF54593">
    <property type="entry name" value="Glyoxalase/Bleomycin resistance protein/Dihydroxybiphenyl dioxygenase"/>
    <property type="match status" value="1"/>
</dbReference>